<sequence length="84" mass="8667">MSGRPELVHLSGCLGTLDSSSGVVQVARRLAEVVIAMEPEDVRAVTALMSRAAELGADVRRLAALYRTDVSSDGRGAPSKGAGT</sequence>
<dbReference type="EMBL" id="JPMI01000431">
    <property type="protein sequence ID" value="KFA86691.1"/>
    <property type="molecule type" value="Genomic_DNA"/>
</dbReference>
<dbReference type="AlphaFoldDB" id="A0A084SE06"/>
<protein>
    <submittedName>
        <fullName evidence="1">Uncharacterized protein</fullName>
    </submittedName>
</protein>
<evidence type="ECO:0000313" key="1">
    <source>
        <dbReference type="EMBL" id="KFA86691.1"/>
    </source>
</evidence>
<evidence type="ECO:0000313" key="2">
    <source>
        <dbReference type="Proteomes" id="UP000028547"/>
    </source>
</evidence>
<gene>
    <name evidence="1" type="ORF">Q664_52710</name>
</gene>
<name>A0A084SE06_9BACT</name>
<proteinExistence type="predicted"/>
<reference evidence="1 2" key="1">
    <citation type="submission" date="2014-07" db="EMBL/GenBank/DDBJ databases">
        <title>Draft Genome Sequence of Gephyronic Acid Producer, Cystobacter violaceus Strain Cb vi76.</title>
        <authorList>
            <person name="Stevens D.C."/>
            <person name="Young J."/>
            <person name="Carmichael R."/>
            <person name="Tan J."/>
            <person name="Taylor R.E."/>
        </authorList>
    </citation>
    <scope>NUCLEOTIDE SEQUENCE [LARGE SCALE GENOMIC DNA]</scope>
    <source>
        <strain evidence="1 2">Cb vi76</strain>
    </source>
</reference>
<comment type="caution">
    <text evidence="1">The sequence shown here is derived from an EMBL/GenBank/DDBJ whole genome shotgun (WGS) entry which is preliminary data.</text>
</comment>
<accession>A0A084SE06</accession>
<organism evidence="1 2">
    <name type="scientific">Archangium violaceum Cb vi76</name>
    <dbReference type="NCBI Taxonomy" id="1406225"/>
    <lineage>
        <taxon>Bacteria</taxon>
        <taxon>Pseudomonadati</taxon>
        <taxon>Myxococcota</taxon>
        <taxon>Myxococcia</taxon>
        <taxon>Myxococcales</taxon>
        <taxon>Cystobacterineae</taxon>
        <taxon>Archangiaceae</taxon>
        <taxon>Archangium</taxon>
    </lineage>
</organism>
<dbReference type="RefSeq" id="WP_043414926.1">
    <property type="nucleotide sequence ID" value="NZ_JPMI01000431.1"/>
</dbReference>
<dbReference type="Proteomes" id="UP000028547">
    <property type="component" value="Unassembled WGS sequence"/>
</dbReference>